<protein>
    <submittedName>
        <fullName evidence="3">TMV resistance protein N</fullName>
    </submittedName>
</protein>
<evidence type="ECO:0000256" key="1">
    <source>
        <dbReference type="ARBA" id="ARBA00023027"/>
    </source>
</evidence>
<dbReference type="InterPro" id="IPR000157">
    <property type="entry name" value="TIR_dom"/>
</dbReference>
<accession>W9R6K1</accession>
<dbReference type="AlphaFoldDB" id="W9R6K1"/>
<gene>
    <name evidence="3" type="ORF">L484_011003</name>
</gene>
<dbReference type="Proteomes" id="UP000030645">
    <property type="component" value="Unassembled WGS sequence"/>
</dbReference>
<dbReference type="KEGG" id="mnt:21394277"/>
<proteinExistence type="predicted"/>
<dbReference type="PROSITE" id="PS50104">
    <property type="entry name" value="TIR"/>
    <property type="match status" value="1"/>
</dbReference>
<sequence>MAEDDVVSSPPAPAVAFRQRWDVFLSFRGEDTRESFTMSLYKSLDREGVRAFLDDDGLNRGDEIAPSLLADSAAAVVVLSPRYGDSRWCLEELAKICECRGKLILPVFYQVDPSHVRRQTGPFEEDFRIHERRFGVDKVLRWRRAMEKVGGIAGWVFKNG</sequence>
<reference evidence="4" key="1">
    <citation type="submission" date="2013-01" db="EMBL/GenBank/DDBJ databases">
        <title>Draft Genome Sequence of a Mulberry Tree, Morus notabilis C.K. Schneid.</title>
        <authorList>
            <person name="He N."/>
            <person name="Zhao S."/>
        </authorList>
    </citation>
    <scope>NUCLEOTIDE SEQUENCE</scope>
</reference>
<feature type="domain" description="TIR" evidence="2">
    <location>
        <begin position="19"/>
        <end position="160"/>
    </location>
</feature>
<dbReference type="InterPro" id="IPR035897">
    <property type="entry name" value="Toll_tir_struct_dom_sf"/>
</dbReference>
<keyword evidence="1" id="KW-0520">NAD</keyword>
<dbReference type="GO" id="GO:0007165">
    <property type="term" value="P:signal transduction"/>
    <property type="evidence" value="ECO:0007669"/>
    <property type="project" value="InterPro"/>
</dbReference>
<dbReference type="EMBL" id="KE344656">
    <property type="protein sequence ID" value="EXB74724.1"/>
    <property type="molecule type" value="Genomic_DNA"/>
</dbReference>
<dbReference type="STRING" id="981085.W9R6K1"/>
<dbReference type="SMART" id="SM00255">
    <property type="entry name" value="TIR"/>
    <property type="match status" value="1"/>
</dbReference>
<dbReference type="SUPFAM" id="SSF52200">
    <property type="entry name" value="Toll/Interleukin receptor TIR domain"/>
    <property type="match status" value="1"/>
</dbReference>
<dbReference type="OrthoDB" id="1188828at2759"/>
<dbReference type="eggNOG" id="ENOG502QQJE">
    <property type="taxonomic scope" value="Eukaryota"/>
</dbReference>
<dbReference type="Pfam" id="PF01582">
    <property type="entry name" value="TIR"/>
    <property type="match status" value="1"/>
</dbReference>
<name>W9R6K1_9ROSA</name>
<dbReference type="PANTHER" id="PTHR32009">
    <property type="entry name" value="TMV RESISTANCE PROTEIN N-LIKE"/>
    <property type="match status" value="1"/>
</dbReference>
<evidence type="ECO:0000259" key="2">
    <source>
        <dbReference type="PROSITE" id="PS50104"/>
    </source>
</evidence>
<evidence type="ECO:0000313" key="4">
    <source>
        <dbReference type="Proteomes" id="UP000030645"/>
    </source>
</evidence>
<dbReference type="Gene3D" id="3.40.50.10140">
    <property type="entry name" value="Toll/interleukin-1 receptor homology (TIR) domain"/>
    <property type="match status" value="1"/>
</dbReference>
<evidence type="ECO:0000313" key="3">
    <source>
        <dbReference type="EMBL" id="EXB74724.1"/>
    </source>
</evidence>
<dbReference type="PANTHER" id="PTHR32009:SF155">
    <property type="entry name" value="DISEASE RESISTANCE PROTEIN (TIR-NBS-LRR CLASS)"/>
    <property type="match status" value="1"/>
</dbReference>
<organism evidence="3 4">
    <name type="scientific">Morus notabilis</name>
    <dbReference type="NCBI Taxonomy" id="981085"/>
    <lineage>
        <taxon>Eukaryota</taxon>
        <taxon>Viridiplantae</taxon>
        <taxon>Streptophyta</taxon>
        <taxon>Embryophyta</taxon>
        <taxon>Tracheophyta</taxon>
        <taxon>Spermatophyta</taxon>
        <taxon>Magnoliopsida</taxon>
        <taxon>eudicotyledons</taxon>
        <taxon>Gunneridae</taxon>
        <taxon>Pentapetalae</taxon>
        <taxon>rosids</taxon>
        <taxon>fabids</taxon>
        <taxon>Rosales</taxon>
        <taxon>Moraceae</taxon>
        <taxon>Moreae</taxon>
        <taxon>Morus</taxon>
    </lineage>
</organism>
<keyword evidence="4" id="KW-1185">Reference proteome</keyword>